<evidence type="ECO:0000256" key="1">
    <source>
        <dbReference type="SAM" id="Phobius"/>
    </source>
</evidence>
<feature type="transmembrane region" description="Helical" evidence="1">
    <location>
        <begin position="114"/>
        <end position="135"/>
    </location>
</feature>
<dbReference type="RefSeq" id="WP_249863430.1">
    <property type="nucleotide sequence ID" value="NZ_CP027059.1"/>
</dbReference>
<protein>
    <recommendedName>
        <fullName evidence="4">DUF2812 domain-containing protein</fullName>
    </recommendedName>
</protein>
<keyword evidence="1" id="KW-1133">Transmembrane helix</keyword>
<feature type="transmembrane region" description="Helical" evidence="1">
    <location>
        <begin position="171"/>
        <end position="191"/>
    </location>
</feature>
<keyword evidence="1" id="KW-0472">Membrane</keyword>
<organism evidence="2 3">
    <name type="scientific">Paenibacillus konkukensis</name>
    <dbReference type="NCBI Taxonomy" id="2020716"/>
    <lineage>
        <taxon>Bacteria</taxon>
        <taxon>Bacillati</taxon>
        <taxon>Bacillota</taxon>
        <taxon>Bacilli</taxon>
        <taxon>Bacillales</taxon>
        <taxon>Paenibacillaceae</taxon>
        <taxon>Paenibacillus</taxon>
    </lineage>
</organism>
<dbReference type="EMBL" id="CP027059">
    <property type="protein sequence ID" value="UQZ81180.1"/>
    <property type="molecule type" value="Genomic_DNA"/>
</dbReference>
<name>A0ABY4RGA6_9BACL</name>
<evidence type="ECO:0008006" key="4">
    <source>
        <dbReference type="Google" id="ProtNLM"/>
    </source>
</evidence>
<gene>
    <name evidence="2" type="ORF">SK3146_00336</name>
</gene>
<keyword evidence="1" id="KW-0812">Transmembrane</keyword>
<dbReference type="InterPro" id="IPR021359">
    <property type="entry name" value="DUF2812"/>
</dbReference>
<evidence type="ECO:0000313" key="3">
    <source>
        <dbReference type="Proteomes" id="UP001057134"/>
    </source>
</evidence>
<accession>A0ABY4RGA6</accession>
<proteinExistence type="predicted"/>
<keyword evidence="3" id="KW-1185">Reference proteome</keyword>
<dbReference type="Proteomes" id="UP001057134">
    <property type="component" value="Chromosome"/>
</dbReference>
<dbReference type="Pfam" id="PF11193">
    <property type="entry name" value="DUF2812"/>
    <property type="match status" value="1"/>
</dbReference>
<reference evidence="2" key="1">
    <citation type="submission" date="2018-02" db="EMBL/GenBank/DDBJ databases">
        <authorList>
            <person name="Kim S.-K."/>
            <person name="Jung H.-I."/>
            <person name="Lee S.-W."/>
        </authorList>
    </citation>
    <scope>NUCLEOTIDE SEQUENCE</scope>
    <source>
        <strain evidence="2">SK3146</strain>
    </source>
</reference>
<reference evidence="2" key="2">
    <citation type="journal article" date="2021" name="J Anim Sci Technol">
        <title>Complete genome sequence of Paenibacillus konkukensis sp. nov. SK3146 as a potential probiotic strain.</title>
        <authorList>
            <person name="Jung H.I."/>
            <person name="Park S."/>
            <person name="Niu K.M."/>
            <person name="Lee S.W."/>
            <person name="Kothari D."/>
            <person name="Yi K.J."/>
            <person name="Kim S.K."/>
        </authorList>
    </citation>
    <scope>NUCLEOTIDE SEQUENCE</scope>
    <source>
        <strain evidence="2">SK3146</strain>
    </source>
</reference>
<sequence length="204" mass="23771">MRKYKFFTNFDEEEHWLNDMARQGWRFARKTPFGYEFESAKPENAVIKIDYRSFKKQRDFEDYCALFEDSGWEHIAGTKSTGHQYFKKIGCQGREDIFSDGDSKAGRYKRLSDMWAALACSFVPLLAVLISTGAIDPGVLLDLKALYYTPGLWELSGAGFWRAFLFETPFALFRGVFWLIIPIMIVIYLYFASKANRQYKKSSE</sequence>
<evidence type="ECO:0000313" key="2">
    <source>
        <dbReference type="EMBL" id="UQZ81180.1"/>
    </source>
</evidence>